<evidence type="ECO:0000313" key="2">
    <source>
        <dbReference type="Proteomes" id="UP000236311"/>
    </source>
</evidence>
<dbReference type="EMBL" id="OFSM01000012">
    <property type="protein sequence ID" value="SOY29936.1"/>
    <property type="molecule type" value="Genomic_DNA"/>
</dbReference>
<accession>A0A2K4ZHQ4</accession>
<sequence length="60" mass="6856">MTKTFTIKDGQVPTPEQLEEVRAAAKREIQFDEDSPELSPAMFKAFRCSVAQRNRNKKNA</sequence>
<name>A0A2K4ZHQ4_9FIRM</name>
<keyword evidence="2" id="KW-1185">Reference proteome</keyword>
<reference evidence="1 2" key="1">
    <citation type="submission" date="2018-01" db="EMBL/GenBank/DDBJ databases">
        <authorList>
            <person name="Gaut B.S."/>
            <person name="Morton B.R."/>
            <person name="Clegg M.T."/>
            <person name="Duvall M.R."/>
        </authorList>
    </citation>
    <scope>NUCLEOTIDE SEQUENCE [LARGE SCALE GENOMIC DNA]</scope>
    <source>
        <strain evidence="1">GP69</strain>
    </source>
</reference>
<evidence type="ECO:0000313" key="1">
    <source>
        <dbReference type="EMBL" id="SOY29936.1"/>
    </source>
</evidence>
<dbReference type="OrthoDB" id="9800467at2"/>
<gene>
    <name evidence="1" type="ORF">AMURIS_02657</name>
</gene>
<dbReference type="Proteomes" id="UP000236311">
    <property type="component" value="Unassembled WGS sequence"/>
</dbReference>
<organism evidence="1 2">
    <name type="scientific">Acetatifactor muris</name>
    <dbReference type="NCBI Taxonomy" id="879566"/>
    <lineage>
        <taxon>Bacteria</taxon>
        <taxon>Bacillati</taxon>
        <taxon>Bacillota</taxon>
        <taxon>Clostridia</taxon>
        <taxon>Lachnospirales</taxon>
        <taxon>Lachnospiraceae</taxon>
        <taxon>Acetatifactor</taxon>
    </lineage>
</organism>
<dbReference type="RefSeq" id="WP_016284131.1">
    <property type="nucleotide sequence ID" value="NZ_JANJZD010000011.1"/>
</dbReference>
<dbReference type="AlphaFoldDB" id="A0A2K4ZHQ4"/>
<protein>
    <submittedName>
        <fullName evidence="1">Uncharacterized protein</fullName>
    </submittedName>
</protein>
<proteinExistence type="predicted"/>